<reference evidence="2" key="1">
    <citation type="submission" date="2017-12" db="EMBL/GenBank/DDBJ databases">
        <authorList>
            <person name="Thomas-White K."/>
            <person name="Wolfe A.J."/>
        </authorList>
    </citation>
    <scope>NUCLEOTIDE SEQUENCE</scope>
    <source>
        <strain evidence="2">UMB0763</strain>
    </source>
</reference>
<protein>
    <recommendedName>
        <fullName evidence="4">Tail assembly chaperone</fullName>
    </recommendedName>
</protein>
<feature type="compositionally biased region" description="Basic and acidic residues" evidence="1">
    <location>
        <begin position="108"/>
        <end position="118"/>
    </location>
</feature>
<feature type="region of interest" description="Disordered" evidence="1">
    <location>
        <begin position="108"/>
        <end position="133"/>
    </location>
</feature>
<evidence type="ECO:0000313" key="3">
    <source>
        <dbReference type="Proteomes" id="UP000234560"/>
    </source>
</evidence>
<sequence>MGFRRIYHEDFWHILHTTNANDVGILIEGLDEWPDHSENLAMLVDRLDYWLNSEYTSWVTDPDDPEVKRRRAEQKRAGIKPPPQPMITPVAHRPRQVMDELVKELVTKTEQQKQEAPKRRFGTLADLRAMRGE</sequence>
<name>A0AAF0YTY2_9CORY</name>
<organism evidence="2 3">
    <name type="scientific">Corynebacterium pyruviciproducens</name>
    <dbReference type="NCBI Taxonomy" id="598660"/>
    <lineage>
        <taxon>Bacteria</taxon>
        <taxon>Bacillati</taxon>
        <taxon>Actinomycetota</taxon>
        <taxon>Actinomycetes</taxon>
        <taxon>Mycobacteriales</taxon>
        <taxon>Corynebacteriaceae</taxon>
        <taxon>Corynebacterium</taxon>
    </lineage>
</organism>
<evidence type="ECO:0008006" key="4">
    <source>
        <dbReference type="Google" id="ProtNLM"/>
    </source>
</evidence>
<dbReference type="AlphaFoldDB" id="A0AAF0YTY2"/>
<evidence type="ECO:0000313" key="2">
    <source>
        <dbReference type="EMBL" id="WOT03445.1"/>
    </source>
</evidence>
<proteinExistence type="predicted"/>
<evidence type="ECO:0000256" key="1">
    <source>
        <dbReference type="SAM" id="MobiDB-lite"/>
    </source>
</evidence>
<reference evidence="2" key="2">
    <citation type="submission" date="2023-10" db="EMBL/GenBank/DDBJ databases">
        <authorList>
            <person name="Choi B."/>
        </authorList>
    </citation>
    <scope>NUCLEOTIDE SEQUENCE</scope>
    <source>
        <strain evidence="2">UMB0763</strain>
    </source>
</reference>
<feature type="region of interest" description="Disordered" evidence="1">
    <location>
        <begin position="61"/>
        <end position="92"/>
    </location>
</feature>
<accession>A0AAF0YTY2</accession>
<dbReference type="EMBL" id="CP136958">
    <property type="protein sequence ID" value="WOT03445.1"/>
    <property type="molecule type" value="Genomic_DNA"/>
</dbReference>
<gene>
    <name evidence="2" type="ORF">CYJ47_02015</name>
</gene>
<dbReference type="KEGG" id="cpyr:CYJ47_02015"/>
<dbReference type="Proteomes" id="UP000234560">
    <property type="component" value="Chromosome"/>
</dbReference>